<keyword evidence="2" id="KW-1185">Reference proteome</keyword>
<gene>
    <name evidence="1" type="ORF">Aglo03_49070</name>
</gene>
<dbReference type="EMBL" id="BSSD01000008">
    <property type="protein sequence ID" value="GLW94091.1"/>
    <property type="molecule type" value="Genomic_DNA"/>
</dbReference>
<dbReference type="Proteomes" id="UP001165042">
    <property type="component" value="Unassembled WGS sequence"/>
</dbReference>
<comment type="caution">
    <text evidence="1">The sequence shown here is derived from an EMBL/GenBank/DDBJ whole genome shotgun (WGS) entry which is preliminary data.</text>
</comment>
<evidence type="ECO:0000313" key="1">
    <source>
        <dbReference type="EMBL" id="GLW94091.1"/>
    </source>
</evidence>
<dbReference type="AlphaFoldDB" id="A0A9W6QQ42"/>
<protein>
    <submittedName>
        <fullName evidence="1">Uncharacterized protein</fullName>
    </submittedName>
</protein>
<reference evidence="1" key="1">
    <citation type="submission" date="2023-02" db="EMBL/GenBank/DDBJ databases">
        <title>Actinokineospora globicatena NBRC 15670.</title>
        <authorList>
            <person name="Ichikawa N."/>
            <person name="Sato H."/>
            <person name="Tonouchi N."/>
        </authorList>
    </citation>
    <scope>NUCLEOTIDE SEQUENCE</scope>
    <source>
        <strain evidence="1">NBRC 15670</strain>
    </source>
</reference>
<sequence>MPGGTVWGGPVDPHFRLPLWLRARCCGGNTLWAFNESHVDLLEDYVAAPVRERRISPSGMSVLARLPVWMKTAGHRDEVLRAIGRLRASLDR</sequence>
<proteinExistence type="predicted"/>
<accession>A0A9W6QQ42</accession>
<organism evidence="1 2">
    <name type="scientific">Actinokineospora globicatena</name>
    <dbReference type="NCBI Taxonomy" id="103729"/>
    <lineage>
        <taxon>Bacteria</taxon>
        <taxon>Bacillati</taxon>
        <taxon>Actinomycetota</taxon>
        <taxon>Actinomycetes</taxon>
        <taxon>Pseudonocardiales</taxon>
        <taxon>Pseudonocardiaceae</taxon>
        <taxon>Actinokineospora</taxon>
    </lineage>
</organism>
<evidence type="ECO:0000313" key="2">
    <source>
        <dbReference type="Proteomes" id="UP001165042"/>
    </source>
</evidence>
<name>A0A9W6QQ42_9PSEU</name>